<comment type="similarity">
    <text evidence="1">Belongs to the amidase family.</text>
</comment>
<keyword evidence="4" id="KW-1185">Reference proteome</keyword>
<name>A0A852TU61_9ACTN</name>
<dbReference type="Pfam" id="PF01425">
    <property type="entry name" value="Amidase"/>
    <property type="match status" value="1"/>
</dbReference>
<sequence length="476" mass="51440">MSEIHDLSAVEQAERIRRRELSPVEVTDHYLARIERFDDLLGAFITVTPELAREQAEKAENRVLSDTPDELPPLLGVPVPIKDLDMLAGVRWTWGSRVHADQVAQVDEDFVAELRRAGAVFTGKTNTPEFGMSCYTENDIAPPARTPWDLSRSAGGSSGGAAAAVAAGLAPMAQGSDGGGSIRIPASACGLYGIKPSRGRVTQAPVRPDLIGLSATGPLSRTVRDAALMLDVIAVNRPGDYHTAQPLPEGETFLSHADRDPGRLRIARFATPPVPGVEPHPDVVDAYEDATRLLVGLGHEVEEIPAPFDGSLLRLFEVVWAAMATRYPVPEHEEGRLRPLTRWLRERAGQSSIADYLDATTGLQQGVRAALPRLERYDAVLNPTLAAPPVEVGHFDSGADPAEEFRRMTLFTPFTTVYNVSGQPAVNVPLHWNGDGLPIGVMLAGRMGGEATLISLSAQLEAARPWIGRKPPIWTE</sequence>
<dbReference type="RefSeq" id="WP_179642429.1">
    <property type="nucleotide sequence ID" value="NZ_BAAAYY010000022.1"/>
</dbReference>
<dbReference type="GO" id="GO:0004040">
    <property type="term" value="F:amidase activity"/>
    <property type="evidence" value="ECO:0007669"/>
    <property type="project" value="UniProtKB-EC"/>
</dbReference>
<keyword evidence="3" id="KW-0378">Hydrolase</keyword>
<dbReference type="Proteomes" id="UP000589036">
    <property type="component" value="Unassembled WGS sequence"/>
</dbReference>
<evidence type="ECO:0000256" key="1">
    <source>
        <dbReference type="ARBA" id="ARBA00009199"/>
    </source>
</evidence>
<accession>A0A852TU61</accession>
<dbReference type="AlphaFoldDB" id="A0A852TU61"/>
<dbReference type="PANTHER" id="PTHR11895">
    <property type="entry name" value="TRANSAMIDASE"/>
    <property type="match status" value="1"/>
</dbReference>
<proteinExistence type="inferred from homology"/>
<evidence type="ECO:0000313" key="4">
    <source>
        <dbReference type="Proteomes" id="UP000589036"/>
    </source>
</evidence>
<reference evidence="3 4" key="1">
    <citation type="submission" date="2020-07" db="EMBL/GenBank/DDBJ databases">
        <title>Sequencing the genomes of 1000 actinobacteria strains.</title>
        <authorList>
            <person name="Klenk H.-P."/>
        </authorList>
    </citation>
    <scope>NUCLEOTIDE SEQUENCE [LARGE SCALE GENOMIC DNA]</scope>
    <source>
        <strain evidence="3 4">CXB654</strain>
    </source>
</reference>
<dbReference type="InterPro" id="IPR000120">
    <property type="entry name" value="Amidase"/>
</dbReference>
<protein>
    <submittedName>
        <fullName evidence="3">Amidase</fullName>
        <ecNumber evidence="3">3.5.1.4</ecNumber>
    </submittedName>
</protein>
<dbReference type="EC" id="3.5.1.4" evidence="3"/>
<organism evidence="3 4">
    <name type="scientific">Spinactinospora alkalitolerans</name>
    <dbReference type="NCBI Taxonomy" id="687207"/>
    <lineage>
        <taxon>Bacteria</taxon>
        <taxon>Bacillati</taxon>
        <taxon>Actinomycetota</taxon>
        <taxon>Actinomycetes</taxon>
        <taxon>Streptosporangiales</taxon>
        <taxon>Nocardiopsidaceae</taxon>
        <taxon>Spinactinospora</taxon>
    </lineage>
</organism>
<comment type="caution">
    <text evidence="3">The sequence shown here is derived from an EMBL/GenBank/DDBJ whole genome shotgun (WGS) entry which is preliminary data.</text>
</comment>
<evidence type="ECO:0000259" key="2">
    <source>
        <dbReference type="Pfam" id="PF01425"/>
    </source>
</evidence>
<dbReference type="PROSITE" id="PS00571">
    <property type="entry name" value="AMIDASES"/>
    <property type="match status" value="1"/>
</dbReference>
<dbReference type="SUPFAM" id="SSF75304">
    <property type="entry name" value="Amidase signature (AS) enzymes"/>
    <property type="match status" value="1"/>
</dbReference>
<dbReference type="InterPro" id="IPR023631">
    <property type="entry name" value="Amidase_dom"/>
</dbReference>
<feature type="domain" description="Amidase" evidence="2">
    <location>
        <begin position="25"/>
        <end position="453"/>
    </location>
</feature>
<dbReference type="Gene3D" id="3.90.1300.10">
    <property type="entry name" value="Amidase signature (AS) domain"/>
    <property type="match status" value="1"/>
</dbReference>
<evidence type="ECO:0000313" key="3">
    <source>
        <dbReference type="EMBL" id="NYE46303.1"/>
    </source>
</evidence>
<gene>
    <name evidence="3" type="ORF">HDA32_001423</name>
</gene>
<dbReference type="InterPro" id="IPR036928">
    <property type="entry name" value="AS_sf"/>
</dbReference>
<dbReference type="PANTHER" id="PTHR11895:SF7">
    <property type="entry name" value="GLUTAMYL-TRNA(GLN) AMIDOTRANSFERASE SUBUNIT A, MITOCHONDRIAL"/>
    <property type="match status" value="1"/>
</dbReference>
<dbReference type="InterPro" id="IPR020556">
    <property type="entry name" value="Amidase_CS"/>
</dbReference>
<dbReference type="EMBL" id="JACCCC010000001">
    <property type="protein sequence ID" value="NYE46303.1"/>
    <property type="molecule type" value="Genomic_DNA"/>
</dbReference>